<name>A0AAV3ZB59_9GAST</name>
<comment type="caution">
    <text evidence="2">The sequence shown here is derived from an EMBL/GenBank/DDBJ whole genome shotgun (WGS) entry which is preliminary data.</text>
</comment>
<gene>
    <name evidence="2" type="ORF">PoB_001927000</name>
</gene>
<sequence length="89" mass="9539">MADMGCGLIVVLGVLLASFHAQGSPKLTNDPNTAVCEHWSDVARQMTGSGRSQTCVNNKTDSCTRLDCNGTVVYPVRATAYLFIIIVMC</sequence>
<proteinExistence type="predicted"/>
<dbReference type="AlphaFoldDB" id="A0AAV3ZB59"/>
<evidence type="ECO:0000256" key="1">
    <source>
        <dbReference type="SAM" id="SignalP"/>
    </source>
</evidence>
<dbReference type="EMBL" id="BLXT01002298">
    <property type="protein sequence ID" value="GFN92764.1"/>
    <property type="molecule type" value="Genomic_DNA"/>
</dbReference>
<evidence type="ECO:0000313" key="2">
    <source>
        <dbReference type="EMBL" id="GFN92764.1"/>
    </source>
</evidence>
<organism evidence="2 3">
    <name type="scientific">Plakobranchus ocellatus</name>
    <dbReference type="NCBI Taxonomy" id="259542"/>
    <lineage>
        <taxon>Eukaryota</taxon>
        <taxon>Metazoa</taxon>
        <taxon>Spiralia</taxon>
        <taxon>Lophotrochozoa</taxon>
        <taxon>Mollusca</taxon>
        <taxon>Gastropoda</taxon>
        <taxon>Heterobranchia</taxon>
        <taxon>Euthyneura</taxon>
        <taxon>Panpulmonata</taxon>
        <taxon>Sacoglossa</taxon>
        <taxon>Placobranchoidea</taxon>
        <taxon>Plakobranchidae</taxon>
        <taxon>Plakobranchus</taxon>
    </lineage>
</organism>
<accession>A0AAV3ZB59</accession>
<dbReference type="Proteomes" id="UP000735302">
    <property type="component" value="Unassembled WGS sequence"/>
</dbReference>
<feature type="signal peptide" evidence="1">
    <location>
        <begin position="1"/>
        <end position="21"/>
    </location>
</feature>
<keyword evidence="3" id="KW-1185">Reference proteome</keyword>
<evidence type="ECO:0000313" key="3">
    <source>
        <dbReference type="Proteomes" id="UP000735302"/>
    </source>
</evidence>
<feature type="chain" id="PRO_5043774906" evidence="1">
    <location>
        <begin position="22"/>
        <end position="89"/>
    </location>
</feature>
<keyword evidence="1" id="KW-0732">Signal</keyword>
<reference evidence="2 3" key="1">
    <citation type="journal article" date="2021" name="Elife">
        <title>Chloroplast acquisition without the gene transfer in kleptoplastic sea slugs, Plakobranchus ocellatus.</title>
        <authorList>
            <person name="Maeda T."/>
            <person name="Takahashi S."/>
            <person name="Yoshida T."/>
            <person name="Shimamura S."/>
            <person name="Takaki Y."/>
            <person name="Nagai Y."/>
            <person name="Toyoda A."/>
            <person name="Suzuki Y."/>
            <person name="Arimoto A."/>
            <person name="Ishii H."/>
            <person name="Satoh N."/>
            <person name="Nishiyama T."/>
            <person name="Hasebe M."/>
            <person name="Maruyama T."/>
            <person name="Minagawa J."/>
            <person name="Obokata J."/>
            <person name="Shigenobu S."/>
        </authorList>
    </citation>
    <scope>NUCLEOTIDE SEQUENCE [LARGE SCALE GENOMIC DNA]</scope>
</reference>
<protein>
    <submittedName>
        <fullName evidence="2">Uncharacterized protein</fullName>
    </submittedName>
</protein>